<reference evidence="1 2" key="1">
    <citation type="submission" date="2016-06" db="EMBL/GenBank/DDBJ databases">
        <title>Comparative genomics of the ectomycorrhizal sister species Rhizopogon vinicolor and Rhizopogon vesiculosus (Basidiomycota: Boletales) reveals a divergence of the mating type B locus.</title>
        <authorList>
            <consortium name="DOE Joint Genome Institute"/>
            <person name="Mujic A.B."/>
            <person name="Kuo A."/>
            <person name="Tritt A."/>
            <person name="Lipzen A."/>
            <person name="Chen C."/>
            <person name="Johnson J."/>
            <person name="Sharma A."/>
            <person name="Barry K."/>
            <person name="Grigoriev I.V."/>
            <person name="Spatafora J.W."/>
        </authorList>
    </citation>
    <scope>NUCLEOTIDE SEQUENCE [LARGE SCALE GENOMIC DNA]</scope>
    <source>
        <strain evidence="1 2">AM-OR11-026</strain>
    </source>
</reference>
<proteinExistence type="predicted"/>
<dbReference type="AlphaFoldDB" id="A0A1B7MYH5"/>
<dbReference type="Proteomes" id="UP000092154">
    <property type="component" value="Unassembled WGS sequence"/>
</dbReference>
<organism evidence="1 2">
    <name type="scientific">Rhizopogon vinicolor AM-OR11-026</name>
    <dbReference type="NCBI Taxonomy" id="1314800"/>
    <lineage>
        <taxon>Eukaryota</taxon>
        <taxon>Fungi</taxon>
        <taxon>Dikarya</taxon>
        <taxon>Basidiomycota</taxon>
        <taxon>Agaricomycotina</taxon>
        <taxon>Agaricomycetes</taxon>
        <taxon>Agaricomycetidae</taxon>
        <taxon>Boletales</taxon>
        <taxon>Suillineae</taxon>
        <taxon>Rhizopogonaceae</taxon>
        <taxon>Rhizopogon</taxon>
    </lineage>
</organism>
<sequence>MLRALSTTIRHTHRSQHLLHRWLTYIERPTETADCRGPYAVVRAFGHLELWTKMDPKKKRKRKKRTTIRTVRGIYADGG</sequence>
<dbReference type="InParanoid" id="A0A1B7MYH5"/>
<protein>
    <submittedName>
        <fullName evidence="1">Uncharacterized protein</fullName>
    </submittedName>
</protein>
<accession>A0A1B7MYH5</accession>
<dbReference type="EMBL" id="KV448338">
    <property type="protein sequence ID" value="OAX37668.1"/>
    <property type="molecule type" value="Genomic_DNA"/>
</dbReference>
<evidence type="ECO:0000313" key="1">
    <source>
        <dbReference type="EMBL" id="OAX37668.1"/>
    </source>
</evidence>
<name>A0A1B7MYH5_9AGAM</name>
<gene>
    <name evidence="1" type="ORF">K503DRAFT_219222</name>
</gene>
<evidence type="ECO:0000313" key="2">
    <source>
        <dbReference type="Proteomes" id="UP000092154"/>
    </source>
</evidence>
<keyword evidence="2" id="KW-1185">Reference proteome</keyword>